<evidence type="ECO:0000313" key="14">
    <source>
        <dbReference type="EMBL" id="GAX16028.1"/>
    </source>
</evidence>
<keyword evidence="5 10" id="KW-0067">ATP-binding</keyword>
<keyword evidence="12" id="KW-0812">Transmembrane</keyword>
<dbReference type="InterPro" id="IPR002314">
    <property type="entry name" value="aa-tRNA-synt_IIb"/>
</dbReference>
<dbReference type="PIRSF" id="PIRSF001529">
    <property type="entry name" value="Ser-tRNA-synth_IIa"/>
    <property type="match status" value="1"/>
</dbReference>
<keyword evidence="4" id="KW-0547">Nucleotide-binding</keyword>
<accession>A0A1Z5JQI6</accession>
<dbReference type="InterPro" id="IPR015866">
    <property type="entry name" value="Ser-tRNA-synth_1_N"/>
</dbReference>
<dbReference type="CDD" id="cd00770">
    <property type="entry name" value="SerRS_core"/>
    <property type="match status" value="1"/>
</dbReference>
<dbReference type="InterPro" id="IPR006195">
    <property type="entry name" value="aa-tRNA-synth_II"/>
</dbReference>
<feature type="coiled-coil region" evidence="11">
    <location>
        <begin position="105"/>
        <end position="139"/>
    </location>
</feature>
<feature type="site" description="Important for serine binding" evidence="9">
    <location>
        <position position="463"/>
    </location>
</feature>
<proteinExistence type="inferred from homology"/>
<reference evidence="14 15" key="1">
    <citation type="journal article" date="2015" name="Plant Cell">
        <title>Oil accumulation by the oleaginous diatom Fistulifera solaris as revealed by the genome and transcriptome.</title>
        <authorList>
            <person name="Tanaka T."/>
            <person name="Maeda Y."/>
            <person name="Veluchamy A."/>
            <person name="Tanaka M."/>
            <person name="Abida H."/>
            <person name="Marechal E."/>
            <person name="Bowler C."/>
            <person name="Muto M."/>
            <person name="Sunaga Y."/>
            <person name="Tanaka M."/>
            <person name="Yoshino T."/>
            <person name="Taniguchi T."/>
            <person name="Fukuda Y."/>
            <person name="Nemoto M."/>
            <person name="Matsumoto M."/>
            <person name="Wong P.S."/>
            <person name="Aburatani S."/>
            <person name="Fujibuchi W."/>
        </authorList>
    </citation>
    <scope>NUCLEOTIDE SEQUENCE [LARGE SCALE GENOMIC DNA]</scope>
    <source>
        <strain evidence="14 15">JPCC DA0580</strain>
    </source>
</reference>
<dbReference type="InterPro" id="IPR010978">
    <property type="entry name" value="tRNA-bd_arm"/>
</dbReference>
<feature type="binding site" evidence="9">
    <location>
        <position position="301"/>
    </location>
    <ligand>
        <name>L-serine</name>
        <dbReference type="ChEBI" id="CHEBI:33384"/>
    </ligand>
</feature>
<dbReference type="EC" id="6.1.1.11" evidence="2"/>
<dbReference type="FunFam" id="3.30.930.10:FF:000026">
    <property type="entry name" value="Seryl-tRNA synthetase, cytoplasmic"/>
    <property type="match status" value="1"/>
</dbReference>
<evidence type="ECO:0000256" key="3">
    <source>
        <dbReference type="ARBA" id="ARBA00022598"/>
    </source>
</evidence>
<dbReference type="EMBL" id="BDSP01000100">
    <property type="protein sequence ID" value="GAX16028.1"/>
    <property type="molecule type" value="Genomic_DNA"/>
</dbReference>
<evidence type="ECO:0000256" key="11">
    <source>
        <dbReference type="SAM" id="Coils"/>
    </source>
</evidence>
<dbReference type="InParanoid" id="A0A1Z5JQI6"/>
<feature type="binding site" evidence="10">
    <location>
        <begin position="332"/>
        <end position="334"/>
    </location>
    <ligand>
        <name>ATP</name>
        <dbReference type="ChEBI" id="CHEBI:30616"/>
    </ligand>
</feature>
<dbReference type="SUPFAM" id="SSF46589">
    <property type="entry name" value="tRNA-binding arm"/>
    <property type="match status" value="1"/>
</dbReference>
<dbReference type="OrthoDB" id="10264585at2759"/>
<dbReference type="GO" id="GO:0006434">
    <property type="term" value="P:seryl-tRNA aminoacylation"/>
    <property type="evidence" value="ECO:0007669"/>
    <property type="project" value="InterPro"/>
</dbReference>
<dbReference type="FunCoup" id="A0A1Z5JQI6">
    <property type="interactions" value="778"/>
</dbReference>
<dbReference type="PRINTS" id="PR00981">
    <property type="entry name" value="TRNASYNTHSER"/>
</dbReference>
<evidence type="ECO:0000256" key="7">
    <source>
        <dbReference type="ARBA" id="ARBA00023146"/>
    </source>
</evidence>
<feature type="binding site" evidence="9">
    <location>
        <position position="461"/>
    </location>
    <ligand>
        <name>L-serine</name>
        <dbReference type="ChEBI" id="CHEBI:33384"/>
    </ligand>
</feature>
<feature type="domain" description="Aminoacyl-transfer RNA synthetases class-II family profile" evidence="13">
    <location>
        <begin position="202"/>
        <end position="487"/>
    </location>
</feature>
<dbReference type="Proteomes" id="UP000198406">
    <property type="component" value="Unassembled WGS sequence"/>
</dbReference>
<dbReference type="InterPro" id="IPR002317">
    <property type="entry name" value="Ser-tRNA-ligase_type_1"/>
</dbReference>
<evidence type="ECO:0000256" key="2">
    <source>
        <dbReference type="ARBA" id="ARBA00012840"/>
    </source>
</evidence>
<dbReference type="PANTHER" id="PTHR11778">
    <property type="entry name" value="SERYL-TRNA SYNTHETASE"/>
    <property type="match status" value="1"/>
</dbReference>
<keyword evidence="11" id="KW-0175">Coiled coil</keyword>
<sequence length="519" mass="58772">MTGEKTVKKYATKQRVPLLDTLNFFYLSVSFFSFLFTMPIDINELRDYKGGDPAKWKTYMEQRYKDPSIVDKVLELDAEWRDLRGTIDETRKEVNKYQKDVITPKKKAKENCDAEVQKLAEMKQNIKDMEDQLPIIAEKRDALLNGIGNMVDPEVPISNNEEEDNLVIALQPEPPEMATNPGLLPCAAGKLHYTMPESKPMTHDELLWRIGGYEPTRGVEVGGHRAYFLTNAGVLLNQAIINYSIAFLQERGYNVVQPPFFMKKEVMSSIAQLDDFDEQLYKVSGKTDDPDGSSEKYLIATSEQPLCAYHKDDWLSPKELPLRYCGISTCFRKEAGSSGKDIRGIFRVHQFEKIEQFCLTADDFELSQAEQKRMLKCATDFYDSLGIGYRVVCLVSSELNDAATKKYDLEGWFPGQNTYRELVSCSNCTDYQARGVGTRCRGEKGEKGDLTARLSYCHMLNATLCATGRGICCILENYQTEEGVIVPEVLRPYMGGKDFLPFVRGPPELSKGEKGGKKN</sequence>
<keyword evidence="7 14" id="KW-0030">Aminoacyl-tRNA synthetase</keyword>
<evidence type="ECO:0000256" key="10">
    <source>
        <dbReference type="PIRSR" id="PIRSR001529-2"/>
    </source>
</evidence>
<dbReference type="Pfam" id="PF00587">
    <property type="entry name" value="tRNA-synt_2b"/>
    <property type="match status" value="1"/>
</dbReference>
<evidence type="ECO:0000256" key="5">
    <source>
        <dbReference type="ARBA" id="ARBA00022840"/>
    </source>
</evidence>
<dbReference type="AlphaFoldDB" id="A0A1Z5JQI6"/>
<dbReference type="InterPro" id="IPR033729">
    <property type="entry name" value="SerRS_core"/>
</dbReference>
<name>A0A1Z5JQI6_FISSO</name>
<keyword evidence="12" id="KW-0472">Membrane</keyword>
<keyword evidence="12" id="KW-1133">Transmembrane helix</keyword>
<dbReference type="Pfam" id="PF02403">
    <property type="entry name" value="Seryl_tRNA_N"/>
    <property type="match status" value="1"/>
</dbReference>
<evidence type="ECO:0000256" key="4">
    <source>
        <dbReference type="ARBA" id="ARBA00022741"/>
    </source>
</evidence>
<dbReference type="InterPro" id="IPR045864">
    <property type="entry name" value="aa-tRNA-synth_II/BPL/LPL"/>
</dbReference>
<evidence type="ECO:0000313" key="15">
    <source>
        <dbReference type="Proteomes" id="UP000198406"/>
    </source>
</evidence>
<gene>
    <name evidence="14" type="ORF">FisN_22Hh114</name>
</gene>
<protein>
    <recommendedName>
        <fullName evidence="2">serine--tRNA ligase</fullName>
        <ecNumber evidence="2">6.1.1.11</ecNumber>
    </recommendedName>
    <alternativeName>
        <fullName evidence="8">Seryl-tRNA synthetase</fullName>
    </alternativeName>
</protein>
<dbReference type="GO" id="GO:0004828">
    <property type="term" value="F:serine-tRNA ligase activity"/>
    <property type="evidence" value="ECO:0007669"/>
    <property type="project" value="UniProtKB-EC"/>
</dbReference>
<keyword evidence="15" id="KW-1185">Reference proteome</keyword>
<dbReference type="Gene3D" id="1.10.287.40">
    <property type="entry name" value="Serine-tRNA synthetase, tRNA binding domain"/>
    <property type="match status" value="1"/>
</dbReference>
<evidence type="ECO:0000259" key="13">
    <source>
        <dbReference type="PROSITE" id="PS50862"/>
    </source>
</evidence>
<evidence type="ECO:0000256" key="6">
    <source>
        <dbReference type="ARBA" id="ARBA00022917"/>
    </source>
</evidence>
<feature type="transmembrane region" description="Helical" evidence="12">
    <location>
        <begin position="21"/>
        <end position="40"/>
    </location>
</feature>
<evidence type="ECO:0000256" key="9">
    <source>
        <dbReference type="PIRSR" id="PIRSR001529-1"/>
    </source>
</evidence>
<feature type="binding site" evidence="10">
    <location>
        <begin position="348"/>
        <end position="351"/>
    </location>
    <ligand>
        <name>ATP</name>
        <dbReference type="ChEBI" id="CHEBI:30616"/>
    </ligand>
</feature>
<comment type="similarity">
    <text evidence="1">Belongs to the class-II aminoacyl-tRNA synthetase family. Type-1 seryl-tRNA synthetase subfamily.</text>
</comment>
<keyword evidence="3 14" id="KW-0436">Ligase</keyword>
<dbReference type="NCBIfam" id="TIGR00414">
    <property type="entry name" value="serS"/>
    <property type="match status" value="1"/>
</dbReference>
<feature type="binding site" evidence="9">
    <location>
        <position position="332"/>
    </location>
    <ligand>
        <name>L-serine</name>
        <dbReference type="ChEBI" id="CHEBI:33384"/>
    </ligand>
</feature>
<evidence type="ECO:0000256" key="1">
    <source>
        <dbReference type="ARBA" id="ARBA00010728"/>
    </source>
</evidence>
<dbReference type="Gene3D" id="3.30.930.10">
    <property type="entry name" value="Bira Bifunctional Protein, Domain 2"/>
    <property type="match status" value="1"/>
</dbReference>
<evidence type="ECO:0000256" key="8">
    <source>
        <dbReference type="ARBA" id="ARBA00031113"/>
    </source>
</evidence>
<dbReference type="GO" id="GO:0005524">
    <property type="term" value="F:ATP binding"/>
    <property type="evidence" value="ECO:0007669"/>
    <property type="project" value="UniProtKB-KW"/>
</dbReference>
<feature type="binding site" evidence="10">
    <location>
        <begin position="421"/>
        <end position="424"/>
    </location>
    <ligand>
        <name>ATP</name>
        <dbReference type="ChEBI" id="CHEBI:30616"/>
    </ligand>
</feature>
<feature type="binding site" evidence="9">
    <location>
        <position position="355"/>
    </location>
    <ligand>
        <name>L-serine</name>
        <dbReference type="ChEBI" id="CHEBI:33384"/>
    </ligand>
</feature>
<organism evidence="14 15">
    <name type="scientific">Fistulifera solaris</name>
    <name type="common">Oleaginous diatom</name>
    <dbReference type="NCBI Taxonomy" id="1519565"/>
    <lineage>
        <taxon>Eukaryota</taxon>
        <taxon>Sar</taxon>
        <taxon>Stramenopiles</taxon>
        <taxon>Ochrophyta</taxon>
        <taxon>Bacillariophyta</taxon>
        <taxon>Bacillariophyceae</taxon>
        <taxon>Bacillariophycidae</taxon>
        <taxon>Naviculales</taxon>
        <taxon>Naviculaceae</taxon>
        <taxon>Fistulifera</taxon>
    </lineage>
</organism>
<dbReference type="SUPFAM" id="SSF55681">
    <property type="entry name" value="Class II aaRS and biotin synthetases"/>
    <property type="match status" value="1"/>
</dbReference>
<keyword evidence="6" id="KW-0648">Protein biosynthesis</keyword>
<dbReference type="PROSITE" id="PS50862">
    <property type="entry name" value="AA_TRNA_LIGASE_II"/>
    <property type="match status" value="1"/>
</dbReference>
<evidence type="ECO:0000256" key="12">
    <source>
        <dbReference type="SAM" id="Phobius"/>
    </source>
</evidence>
<comment type="caution">
    <text evidence="14">The sequence shown here is derived from an EMBL/GenBank/DDBJ whole genome shotgun (WGS) entry which is preliminary data.</text>
</comment>
<dbReference type="InterPro" id="IPR042103">
    <property type="entry name" value="SerRS_1_N_sf"/>
</dbReference>